<proteinExistence type="predicted"/>
<evidence type="ECO:0000313" key="4">
    <source>
        <dbReference type="Proteomes" id="UP000199051"/>
    </source>
</evidence>
<evidence type="ECO:0000256" key="2">
    <source>
        <dbReference type="SAM" id="SignalP"/>
    </source>
</evidence>
<protein>
    <recommendedName>
        <fullName evidence="5">LPXTG-motif cell wall anchor domain-containing protein</fullName>
    </recommendedName>
</protein>
<feature type="transmembrane region" description="Helical" evidence="1">
    <location>
        <begin position="211"/>
        <end position="229"/>
    </location>
</feature>
<keyword evidence="1" id="KW-0472">Membrane</keyword>
<dbReference type="AlphaFoldDB" id="A0A1H9MX76"/>
<dbReference type="RefSeq" id="WP_177215457.1">
    <property type="nucleotide sequence ID" value="NZ_FOGI01000002.1"/>
</dbReference>
<name>A0A1H9MX76_9PSEU</name>
<accession>A0A1H9MX76</accession>
<evidence type="ECO:0000256" key="1">
    <source>
        <dbReference type="SAM" id="Phobius"/>
    </source>
</evidence>
<sequence length="238" mass="24720">MACRKPLVAALLLAAALSTPAAAAVPPRQPSPPDLAAAVAAAGEPASTSIAKTNFRQVHGTDPTTITVSSRATPTYVLNPDFVRGTPGAPAGILQYVAVTATDEVGHHATLRVTPDAAGTWSVDSVFSGNDEEFLSARLAPDSLLLNEPQINGWYELTPSGVVLLRASTPQSPIGALISLPQYQSQVHTRYAAALDPLPVPAPTSPSTRDWSLPVAIGSALVLAAAILLRRRSKRSRG</sequence>
<organism evidence="3 4">
    <name type="scientific">Actinokineospora terrae</name>
    <dbReference type="NCBI Taxonomy" id="155974"/>
    <lineage>
        <taxon>Bacteria</taxon>
        <taxon>Bacillati</taxon>
        <taxon>Actinomycetota</taxon>
        <taxon>Actinomycetes</taxon>
        <taxon>Pseudonocardiales</taxon>
        <taxon>Pseudonocardiaceae</taxon>
        <taxon>Actinokineospora</taxon>
    </lineage>
</organism>
<reference evidence="4" key="1">
    <citation type="submission" date="2016-10" db="EMBL/GenBank/DDBJ databases">
        <authorList>
            <person name="Varghese N."/>
            <person name="Submissions S."/>
        </authorList>
    </citation>
    <scope>NUCLEOTIDE SEQUENCE [LARGE SCALE GENOMIC DNA]</scope>
    <source>
        <strain evidence="4">DSM 44260</strain>
    </source>
</reference>
<dbReference type="EMBL" id="FOGI01000002">
    <property type="protein sequence ID" value="SER28316.1"/>
    <property type="molecule type" value="Genomic_DNA"/>
</dbReference>
<feature type="signal peptide" evidence="2">
    <location>
        <begin position="1"/>
        <end position="23"/>
    </location>
</feature>
<keyword evidence="2" id="KW-0732">Signal</keyword>
<keyword evidence="4" id="KW-1185">Reference proteome</keyword>
<keyword evidence="1" id="KW-1133">Transmembrane helix</keyword>
<keyword evidence="1" id="KW-0812">Transmembrane</keyword>
<evidence type="ECO:0000313" key="3">
    <source>
        <dbReference type="EMBL" id="SER28316.1"/>
    </source>
</evidence>
<evidence type="ECO:0008006" key="5">
    <source>
        <dbReference type="Google" id="ProtNLM"/>
    </source>
</evidence>
<feature type="chain" id="PRO_5011491949" description="LPXTG-motif cell wall anchor domain-containing protein" evidence="2">
    <location>
        <begin position="24"/>
        <end position="238"/>
    </location>
</feature>
<gene>
    <name evidence="3" type="ORF">SAMN04487818_102392</name>
</gene>
<dbReference type="Proteomes" id="UP000199051">
    <property type="component" value="Unassembled WGS sequence"/>
</dbReference>